<protein>
    <recommendedName>
        <fullName evidence="1">Methyltransferase domain-containing protein</fullName>
    </recommendedName>
</protein>
<comment type="caution">
    <text evidence="2">The sequence shown here is derived from an EMBL/GenBank/DDBJ whole genome shotgun (WGS) entry which is preliminary data.</text>
</comment>
<accession>A0A1G2MQY6</accession>
<dbReference type="CDD" id="cd02440">
    <property type="entry name" value="AdoMet_MTases"/>
    <property type="match status" value="1"/>
</dbReference>
<reference evidence="2 3" key="1">
    <citation type="journal article" date="2016" name="Nat. Commun.">
        <title>Thousands of microbial genomes shed light on interconnected biogeochemical processes in an aquifer system.</title>
        <authorList>
            <person name="Anantharaman K."/>
            <person name="Brown C.T."/>
            <person name="Hug L.A."/>
            <person name="Sharon I."/>
            <person name="Castelle C.J."/>
            <person name="Probst A.J."/>
            <person name="Thomas B.C."/>
            <person name="Singh A."/>
            <person name="Wilkins M.J."/>
            <person name="Karaoz U."/>
            <person name="Brodie E.L."/>
            <person name="Williams K.H."/>
            <person name="Hubbard S.S."/>
            <person name="Banfield J.F."/>
        </authorList>
    </citation>
    <scope>NUCLEOTIDE SEQUENCE [LARGE SCALE GENOMIC DNA]</scope>
</reference>
<dbReference type="PANTHER" id="PTHR43861">
    <property type="entry name" value="TRANS-ACONITATE 2-METHYLTRANSFERASE-RELATED"/>
    <property type="match status" value="1"/>
</dbReference>
<dbReference type="PANTHER" id="PTHR43861:SF6">
    <property type="entry name" value="METHYLTRANSFERASE TYPE 11"/>
    <property type="match status" value="1"/>
</dbReference>
<gene>
    <name evidence="2" type="ORF">A3D56_00435</name>
</gene>
<dbReference type="InterPro" id="IPR029063">
    <property type="entry name" value="SAM-dependent_MTases_sf"/>
</dbReference>
<evidence type="ECO:0000313" key="2">
    <source>
        <dbReference type="EMBL" id="OHA26154.1"/>
    </source>
</evidence>
<dbReference type="EMBL" id="MHRP01000036">
    <property type="protein sequence ID" value="OHA26154.1"/>
    <property type="molecule type" value="Genomic_DNA"/>
</dbReference>
<dbReference type="InterPro" id="IPR025714">
    <property type="entry name" value="Methyltranfer_dom"/>
</dbReference>
<name>A0A1G2MQY6_9BACT</name>
<dbReference type="AlphaFoldDB" id="A0A1G2MQY6"/>
<sequence length="259" mass="29836">MKNRDLKKFYNRVYTRGEKKHYSKLLFGEAVTEEKKAVLDEISWKSKEVLDIGCGTGELAYRIALKGAKRVIGIDYSYMAIHIGKSQYRKENLHFECADLSTVSGSFDVIIIVGVLEHIDNPFNLLRKAKKLLKKGGSLIITCPNWSNARGYILLALKELFDAQITLVDFHYFTSVEFEEWAKKLRMKLTWKTIEQSWGHGKKMIQDFKKRLPNVLRDVPAFKNPKAITNFISWLDKHAVPLEENTQGSGAVGFYHFKK</sequence>
<organism evidence="2 3">
    <name type="scientific">Candidatus Taylorbacteria bacterium RIFCSPHIGHO2_02_FULL_45_35</name>
    <dbReference type="NCBI Taxonomy" id="1802311"/>
    <lineage>
        <taxon>Bacteria</taxon>
        <taxon>Candidatus Tayloriibacteriota</taxon>
    </lineage>
</organism>
<evidence type="ECO:0000259" key="1">
    <source>
        <dbReference type="Pfam" id="PF13847"/>
    </source>
</evidence>
<evidence type="ECO:0000313" key="3">
    <source>
        <dbReference type="Proteomes" id="UP000177943"/>
    </source>
</evidence>
<dbReference type="Gene3D" id="3.40.50.150">
    <property type="entry name" value="Vaccinia Virus protein VP39"/>
    <property type="match status" value="1"/>
</dbReference>
<dbReference type="Proteomes" id="UP000177943">
    <property type="component" value="Unassembled WGS sequence"/>
</dbReference>
<feature type="domain" description="Methyltransferase" evidence="1">
    <location>
        <begin position="46"/>
        <end position="171"/>
    </location>
</feature>
<dbReference type="SUPFAM" id="SSF53335">
    <property type="entry name" value="S-adenosyl-L-methionine-dependent methyltransferases"/>
    <property type="match status" value="1"/>
</dbReference>
<dbReference type="Pfam" id="PF13847">
    <property type="entry name" value="Methyltransf_31"/>
    <property type="match status" value="1"/>
</dbReference>
<proteinExistence type="predicted"/>